<sequence>MVIESFFDSKPEMLSAVQAHLLQSIESAQQKYGNALLALSGGSSPKPLYESLAQQDLDWSRTRIALVDERWVDKDHPASNEAFIERCFSSGACQGLNIAGLKNQAKSAAAGLAAAEEQYRRLGRAFDFALLGMGTDGHTASWFPRADGLDDALSSQTNDQQLLCVVHARQSEVTGPYTERMTLNKHAVLNSSTVALMISGQEKFDVYQTAKNAAVQDHPVAALLQQQEKDIHVFYAP</sequence>
<evidence type="ECO:0000313" key="10">
    <source>
        <dbReference type="Proteomes" id="UP000528457"/>
    </source>
</evidence>
<dbReference type="Gene3D" id="3.40.50.1360">
    <property type="match status" value="1"/>
</dbReference>
<evidence type="ECO:0000256" key="7">
    <source>
        <dbReference type="RuleBase" id="RU365095"/>
    </source>
</evidence>
<evidence type="ECO:0000259" key="8">
    <source>
        <dbReference type="Pfam" id="PF01182"/>
    </source>
</evidence>
<accession>A0A7X0JPS5</accession>
<gene>
    <name evidence="7" type="primary">pgl</name>
    <name evidence="9" type="ORF">HNR48_000340</name>
</gene>
<comment type="caution">
    <text evidence="9">The sequence shown here is derived from an EMBL/GenBank/DDBJ whole genome shotgun (WGS) entry which is preliminary data.</text>
</comment>
<comment type="pathway">
    <text evidence="3 7">Carbohydrate degradation; pentose phosphate pathway; D-ribulose 5-phosphate from D-glucose 6-phosphate (oxidative stage): step 2/3.</text>
</comment>
<dbReference type="PANTHER" id="PTHR11054:SF0">
    <property type="entry name" value="6-PHOSPHOGLUCONOLACTONASE"/>
    <property type="match status" value="1"/>
</dbReference>
<dbReference type="GO" id="GO:0005975">
    <property type="term" value="P:carbohydrate metabolic process"/>
    <property type="evidence" value="ECO:0007669"/>
    <property type="project" value="UniProtKB-UniRule"/>
</dbReference>
<dbReference type="GO" id="GO:0017057">
    <property type="term" value="F:6-phosphogluconolactonase activity"/>
    <property type="evidence" value="ECO:0007669"/>
    <property type="project" value="UniProtKB-UniRule"/>
</dbReference>
<dbReference type="EC" id="3.1.1.31" evidence="5 7"/>
<evidence type="ECO:0000256" key="1">
    <source>
        <dbReference type="ARBA" id="ARBA00000832"/>
    </source>
</evidence>
<dbReference type="SUPFAM" id="SSF100950">
    <property type="entry name" value="NagB/RpiA/CoA transferase-like"/>
    <property type="match status" value="1"/>
</dbReference>
<evidence type="ECO:0000256" key="2">
    <source>
        <dbReference type="ARBA" id="ARBA00002681"/>
    </source>
</evidence>
<dbReference type="RefSeq" id="WP_166852360.1">
    <property type="nucleotide sequence ID" value="NZ_JAAONY010000001.1"/>
</dbReference>
<dbReference type="Pfam" id="PF01182">
    <property type="entry name" value="Glucosamine_iso"/>
    <property type="match status" value="1"/>
</dbReference>
<evidence type="ECO:0000256" key="5">
    <source>
        <dbReference type="ARBA" id="ARBA00013198"/>
    </source>
</evidence>
<reference evidence="9 10" key="1">
    <citation type="submission" date="2020-08" db="EMBL/GenBank/DDBJ databases">
        <title>Genomic Encyclopedia of Type Strains, Phase IV (KMG-IV): sequencing the most valuable type-strain genomes for metagenomic binning, comparative biology and taxonomic classification.</title>
        <authorList>
            <person name="Goeker M."/>
        </authorList>
    </citation>
    <scope>NUCLEOTIDE SEQUENCE [LARGE SCALE GENOMIC DNA]</scope>
    <source>
        <strain evidence="9 10">DSM 22368</strain>
    </source>
</reference>
<dbReference type="AlphaFoldDB" id="A0A7X0JPS5"/>
<protein>
    <recommendedName>
        <fullName evidence="6 7">6-phosphogluconolactonase</fullName>
        <shortName evidence="7">6PGL</shortName>
        <ecNumber evidence="5 7">3.1.1.31</ecNumber>
    </recommendedName>
</protein>
<dbReference type="InterPro" id="IPR037171">
    <property type="entry name" value="NagB/RpiA_transferase-like"/>
</dbReference>
<proteinExistence type="inferred from homology"/>
<evidence type="ECO:0000256" key="3">
    <source>
        <dbReference type="ARBA" id="ARBA00004961"/>
    </source>
</evidence>
<evidence type="ECO:0000256" key="6">
    <source>
        <dbReference type="ARBA" id="ARBA00020337"/>
    </source>
</evidence>
<keyword evidence="7 9" id="KW-0378">Hydrolase</keyword>
<dbReference type="InterPro" id="IPR005900">
    <property type="entry name" value="6-phosphogluconolactonase_DevB"/>
</dbReference>
<evidence type="ECO:0000256" key="4">
    <source>
        <dbReference type="ARBA" id="ARBA00010662"/>
    </source>
</evidence>
<dbReference type="UniPathway" id="UPA00115">
    <property type="reaction ID" value="UER00409"/>
</dbReference>
<dbReference type="InterPro" id="IPR006148">
    <property type="entry name" value="Glc/Gal-6P_isomerase"/>
</dbReference>
<dbReference type="CDD" id="cd01400">
    <property type="entry name" value="6PGL"/>
    <property type="match status" value="1"/>
</dbReference>
<dbReference type="GO" id="GO:0006098">
    <property type="term" value="P:pentose-phosphate shunt"/>
    <property type="evidence" value="ECO:0007669"/>
    <property type="project" value="UniProtKB-UniPathway"/>
</dbReference>
<keyword evidence="10" id="KW-1185">Reference proteome</keyword>
<dbReference type="Proteomes" id="UP000528457">
    <property type="component" value="Unassembled WGS sequence"/>
</dbReference>
<comment type="function">
    <text evidence="2 7">Hydrolysis of 6-phosphogluconolactone to 6-phosphogluconate.</text>
</comment>
<dbReference type="NCBIfam" id="TIGR01198">
    <property type="entry name" value="pgl"/>
    <property type="match status" value="1"/>
</dbReference>
<dbReference type="EMBL" id="JACHHT010000001">
    <property type="protein sequence ID" value="MBB6520062.1"/>
    <property type="molecule type" value="Genomic_DNA"/>
</dbReference>
<dbReference type="InterPro" id="IPR039104">
    <property type="entry name" value="6PGL"/>
</dbReference>
<evidence type="ECO:0000313" key="9">
    <source>
        <dbReference type="EMBL" id="MBB6520062.1"/>
    </source>
</evidence>
<dbReference type="PANTHER" id="PTHR11054">
    <property type="entry name" value="6-PHOSPHOGLUCONOLACTONASE"/>
    <property type="match status" value="1"/>
</dbReference>
<dbReference type="InParanoid" id="A0A7X0JPS5"/>
<comment type="catalytic activity">
    <reaction evidence="1 7">
        <text>6-phospho-D-glucono-1,5-lactone + H2O = 6-phospho-D-gluconate + H(+)</text>
        <dbReference type="Rhea" id="RHEA:12556"/>
        <dbReference type="ChEBI" id="CHEBI:15377"/>
        <dbReference type="ChEBI" id="CHEBI:15378"/>
        <dbReference type="ChEBI" id="CHEBI:57955"/>
        <dbReference type="ChEBI" id="CHEBI:58759"/>
        <dbReference type="EC" id="3.1.1.31"/>
    </reaction>
</comment>
<name>A0A7X0JPS5_9GAMM</name>
<feature type="domain" description="Glucosamine/galactosamine-6-phosphate isomerase" evidence="8">
    <location>
        <begin position="10"/>
        <end position="228"/>
    </location>
</feature>
<organism evidence="9 10">
    <name type="scientific">Pseudoteredinibacter isoporae</name>
    <dbReference type="NCBI Taxonomy" id="570281"/>
    <lineage>
        <taxon>Bacteria</taxon>
        <taxon>Pseudomonadati</taxon>
        <taxon>Pseudomonadota</taxon>
        <taxon>Gammaproteobacteria</taxon>
        <taxon>Cellvibrionales</taxon>
        <taxon>Cellvibrionaceae</taxon>
        <taxon>Pseudoteredinibacter</taxon>
    </lineage>
</organism>
<comment type="similarity">
    <text evidence="4 7">Belongs to the glucosamine/galactosamine-6-phosphate isomerase family. 6-phosphogluconolactonase subfamily.</text>
</comment>